<proteinExistence type="predicted"/>
<keyword evidence="2" id="KW-1185">Reference proteome</keyword>
<organism evidence="1 2">
    <name type="scientific">Halonotius pteroides</name>
    <dbReference type="NCBI Taxonomy" id="268735"/>
    <lineage>
        <taxon>Archaea</taxon>
        <taxon>Methanobacteriati</taxon>
        <taxon>Methanobacteriota</taxon>
        <taxon>Stenosarchaea group</taxon>
        <taxon>Halobacteria</taxon>
        <taxon>Halobacteriales</taxon>
        <taxon>Haloferacaceae</taxon>
        <taxon>Halonotius</taxon>
    </lineage>
</organism>
<reference evidence="1 2" key="1">
    <citation type="submission" date="2018-06" db="EMBL/GenBank/DDBJ databases">
        <title>Halonotius sp. F13-13 a new haloarchaeeon isolated from a solar saltern from Isla Cristina, Huelva, Spain.</title>
        <authorList>
            <person name="Duran-Viseras A."/>
            <person name="Sanchez-Porro C."/>
            <person name="Ventosa A."/>
        </authorList>
    </citation>
    <scope>NUCLEOTIDE SEQUENCE [LARGE SCALE GENOMIC DNA]</scope>
    <source>
        <strain evidence="1 2">CECT 7525</strain>
    </source>
</reference>
<dbReference type="AlphaFoldDB" id="A0A3A6Q9E3"/>
<protein>
    <submittedName>
        <fullName evidence="1">Uncharacterized protein</fullName>
    </submittedName>
</protein>
<evidence type="ECO:0000313" key="2">
    <source>
        <dbReference type="Proteomes" id="UP000281564"/>
    </source>
</evidence>
<gene>
    <name evidence="1" type="ORF">DP106_11120</name>
</gene>
<evidence type="ECO:0000313" key="1">
    <source>
        <dbReference type="EMBL" id="RJX48687.1"/>
    </source>
</evidence>
<dbReference type="OrthoDB" id="303721at2157"/>
<accession>A0A3A6Q9E3</accession>
<name>A0A3A6Q9E3_9EURY</name>
<dbReference type="EMBL" id="QMDW01000017">
    <property type="protein sequence ID" value="RJX48687.1"/>
    <property type="molecule type" value="Genomic_DNA"/>
</dbReference>
<dbReference type="RefSeq" id="WP_120085333.1">
    <property type="nucleotide sequence ID" value="NZ_QMDW01000017.1"/>
</dbReference>
<dbReference type="Proteomes" id="UP000281564">
    <property type="component" value="Unassembled WGS sequence"/>
</dbReference>
<comment type="caution">
    <text evidence="1">The sequence shown here is derived from an EMBL/GenBank/DDBJ whole genome shotgun (WGS) entry which is preliminary data.</text>
</comment>
<sequence>MAQSNRESFLNRVIEGGITAAFEGHSYVYSHAGSNEIFDPEEINERLRTAAKELLDAIGEPNEPAIQEEVVEQYNRIFELGEGGGRGPSAGLCWLDFRHIEESAPPQIVGHSMHASATRKGDVICGNVIRQNQRSQGGEGVLMETSSEVKFFHRNPDGSVGVEVI</sequence>